<protein>
    <submittedName>
        <fullName evidence="8">Flagellar biosynthetic protein FliQ</fullName>
    </submittedName>
</protein>
<sequence length="91" mass="9772">MNDGPVLQIAGQTLYLAAKLAGPVLAGALAIGLVVAFIQTLTQIQEPTLSFLPKLVVIALIIFLAGHWMLSELDGFTVQMYHEIPSLVRSL</sequence>
<evidence type="ECO:0000256" key="5">
    <source>
        <dbReference type="ARBA" id="ARBA00022989"/>
    </source>
</evidence>
<dbReference type="EMBL" id="JBFSHR010000007">
    <property type="protein sequence ID" value="MEX6428872.1"/>
    <property type="molecule type" value="Genomic_DNA"/>
</dbReference>
<dbReference type="PIRSF" id="PIRSF004669">
    <property type="entry name" value="FliQ"/>
    <property type="match status" value="1"/>
</dbReference>
<accession>A0ABV3XZY2</accession>
<dbReference type="Pfam" id="PF01313">
    <property type="entry name" value="Bac_export_3"/>
    <property type="match status" value="1"/>
</dbReference>
<proteinExistence type="inferred from homology"/>
<reference evidence="8 9" key="1">
    <citation type="submission" date="2024-07" db="EMBL/GenBank/DDBJ databases">
        <title>Draft Genome Sequence of Ferrimicrobium acidiphilum Strain YE2023, Isolated from a Pulp of Bioleach Reactor.</title>
        <authorList>
            <person name="Elkina Y.A."/>
            <person name="Bulaeva A.G."/>
            <person name="Beletsky A.V."/>
            <person name="Mardanov A.V."/>
        </authorList>
    </citation>
    <scope>NUCLEOTIDE SEQUENCE [LARGE SCALE GENOMIC DNA]</scope>
    <source>
        <strain evidence="8 9">YE2023</strain>
    </source>
</reference>
<dbReference type="PRINTS" id="PR00952">
    <property type="entry name" value="TYPE3IMQPROT"/>
</dbReference>
<keyword evidence="8" id="KW-0966">Cell projection</keyword>
<keyword evidence="5 7" id="KW-1133">Transmembrane helix</keyword>
<evidence type="ECO:0000313" key="9">
    <source>
        <dbReference type="Proteomes" id="UP001560267"/>
    </source>
</evidence>
<gene>
    <name evidence="8" type="ORF">AB6A68_03350</name>
</gene>
<dbReference type="PANTHER" id="PTHR34040:SF2">
    <property type="entry name" value="FLAGELLAR BIOSYNTHETIC PROTEIN FLIQ"/>
    <property type="match status" value="1"/>
</dbReference>
<keyword evidence="3" id="KW-1003">Cell membrane</keyword>
<comment type="subcellular location">
    <subcellularLocation>
        <location evidence="1">Cell membrane</location>
        <topology evidence="1">Multi-pass membrane protein</topology>
    </subcellularLocation>
</comment>
<feature type="transmembrane region" description="Helical" evidence="7">
    <location>
        <begin position="51"/>
        <end position="70"/>
    </location>
</feature>
<dbReference type="RefSeq" id="WP_298386606.1">
    <property type="nucleotide sequence ID" value="NZ_JBFSHR010000007.1"/>
</dbReference>
<dbReference type="PANTHER" id="PTHR34040">
    <property type="entry name" value="FLAGELLAR BIOSYNTHETIC PROTEIN FLIQ"/>
    <property type="match status" value="1"/>
</dbReference>
<keyword evidence="8" id="KW-0282">Flagellum</keyword>
<evidence type="ECO:0000256" key="4">
    <source>
        <dbReference type="ARBA" id="ARBA00022692"/>
    </source>
</evidence>
<evidence type="ECO:0000313" key="8">
    <source>
        <dbReference type="EMBL" id="MEX6428872.1"/>
    </source>
</evidence>
<dbReference type="InterPro" id="IPR002191">
    <property type="entry name" value="Bac_export_3"/>
</dbReference>
<organism evidence="8 9">
    <name type="scientific">Ferrimicrobium acidiphilum</name>
    <dbReference type="NCBI Taxonomy" id="121039"/>
    <lineage>
        <taxon>Bacteria</taxon>
        <taxon>Bacillati</taxon>
        <taxon>Actinomycetota</taxon>
        <taxon>Acidimicrobiia</taxon>
        <taxon>Acidimicrobiales</taxon>
        <taxon>Acidimicrobiaceae</taxon>
        <taxon>Ferrimicrobium</taxon>
    </lineage>
</organism>
<evidence type="ECO:0000256" key="1">
    <source>
        <dbReference type="ARBA" id="ARBA00004651"/>
    </source>
</evidence>
<dbReference type="Proteomes" id="UP001560267">
    <property type="component" value="Unassembled WGS sequence"/>
</dbReference>
<evidence type="ECO:0000256" key="2">
    <source>
        <dbReference type="ARBA" id="ARBA00006156"/>
    </source>
</evidence>
<evidence type="ECO:0000256" key="3">
    <source>
        <dbReference type="ARBA" id="ARBA00022475"/>
    </source>
</evidence>
<keyword evidence="6 7" id="KW-0472">Membrane</keyword>
<feature type="transmembrane region" description="Helical" evidence="7">
    <location>
        <begin position="20"/>
        <end position="39"/>
    </location>
</feature>
<keyword evidence="4 7" id="KW-0812">Transmembrane</keyword>
<keyword evidence="9" id="KW-1185">Reference proteome</keyword>
<name>A0ABV3XZY2_9ACTN</name>
<evidence type="ECO:0000256" key="6">
    <source>
        <dbReference type="ARBA" id="ARBA00023136"/>
    </source>
</evidence>
<comment type="caution">
    <text evidence="8">The sequence shown here is derived from an EMBL/GenBank/DDBJ whole genome shotgun (WGS) entry which is preliminary data.</text>
</comment>
<comment type="similarity">
    <text evidence="2">Belongs to the FliQ/MopD/SpaQ family.</text>
</comment>
<evidence type="ECO:0000256" key="7">
    <source>
        <dbReference type="SAM" id="Phobius"/>
    </source>
</evidence>
<keyword evidence="8" id="KW-0969">Cilium</keyword>